<sequence>METSKNPLVILNLNITFQRITIFSGHVENNRPDRCRVKKPGTVISGDKPQGGAHFTGALSVVPADYTAHRLCISFTGPPANSHACLLAVLTPLIQDKNDVFIPGISRQSATDPERKTEI</sequence>
<evidence type="ECO:0000313" key="2">
    <source>
        <dbReference type="Proteomes" id="UP001596215"/>
    </source>
</evidence>
<dbReference type="EMBL" id="JBHSUC010000012">
    <property type="protein sequence ID" value="MFC6362542.1"/>
    <property type="molecule type" value="Genomic_DNA"/>
</dbReference>
<organism evidence="1 2">
    <name type="scientific">Tatumella punctata</name>
    <dbReference type="NCBI Taxonomy" id="399969"/>
    <lineage>
        <taxon>Bacteria</taxon>
        <taxon>Pseudomonadati</taxon>
        <taxon>Pseudomonadota</taxon>
        <taxon>Gammaproteobacteria</taxon>
        <taxon>Enterobacterales</taxon>
        <taxon>Erwiniaceae</taxon>
        <taxon>Tatumella</taxon>
    </lineage>
</organism>
<evidence type="ECO:0000313" key="1">
    <source>
        <dbReference type="EMBL" id="MFC6362542.1"/>
    </source>
</evidence>
<name>A0ABW1VN91_9GAMM</name>
<protein>
    <submittedName>
        <fullName evidence="1">Uncharacterized protein</fullName>
    </submittedName>
</protein>
<accession>A0ABW1VN91</accession>
<comment type="caution">
    <text evidence="1">The sequence shown here is derived from an EMBL/GenBank/DDBJ whole genome shotgun (WGS) entry which is preliminary data.</text>
</comment>
<reference evidence="2" key="1">
    <citation type="journal article" date="2019" name="Int. J. Syst. Evol. Microbiol.">
        <title>The Global Catalogue of Microorganisms (GCM) 10K type strain sequencing project: providing services to taxonomists for standard genome sequencing and annotation.</title>
        <authorList>
            <consortium name="The Broad Institute Genomics Platform"/>
            <consortium name="The Broad Institute Genome Sequencing Center for Infectious Disease"/>
            <person name="Wu L."/>
            <person name="Ma J."/>
        </authorList>
    </citation>
    <scope>NUCLEOTIDE SEQUENCE [LARGE SCALE GENOMIC DNA]</scope>
    <source>
        <strain evidence="2">CGMCC 4.1530</strain>
    </source>
</reference>
<proteinExistence type="predicted"/>
<dbReference type="RefSeq" id="WP_212710539.1">
    <property type="nucleotide sequence ID" value="NZ_BAAAFW010000093.1"/>
</dbReference>
<dbReference type="Proteomes" id="UP001596215">
    <property type="component" value="Unassembled WGS sequence"/>
</dbReference>
<gene>
    <name evidence="1" type="ORF">ACFP73_10610</name>
</gene>
<keyword evidence="2" id="KW-1185">Reference proteome</keyword>